<dbReference type="Proteomes" id="UP000681722">
    <property type="component" value="Unassembled WGS sequence"/>
</dbReference>
<protein>
    <submittedName>
        <fullName evidence="1">Uncharacterized protein</fullName>
    </submittedName>
</protein>
<keyword evidence="3" id="KW-1185">Reference proteome</keyword>
<comment type="caution">
    <text evidence="1">The sequence shown here is derived from an EMBL/GenBank/DDBJ whole genome shotgun (WGS) entry which is preliminary data.</text>
</comment>
<evidence type="ECO:0000313" key="2">
    <source>
        <dbReference type="EMBL" id="CAF3749039.1"/>
    </source>
</evidence>
<reference evidence="1" key="1">
    <citation type="submission" date="2021-02" db="EMBL/GenBank/DDBJ databases">
        <authorList>
            <person name="Nowell W R."/>
        </authorList>
    </citation>
    <scope>NUCLEOTIDE SEQUENCE</scope>
</reference>
<dbReference type="AlphaFoldDB" id="A0A814F5K8"/>
<organism evidence="1 3">
    <name type="scientific">Didymodactylos carnosus</name>
    <dbReference type="NCBI Taxonomy" id="1234261"/>
    <lineage>
        <taxon>Eukaryota</taxon>
        <taxon>Metazoa</taxon>
        <taxon>Spiralia</taxon>
        <taxon>Gnathifera</taxon>
        <taxon>Rotifera</taxon>
        <taxon>Eurotatoria</taxon>
        <taxon>Bdelloidea</taxon>
        <taxon>Philodinida</taxon>
        <taxon>Philodinidae</taxon>
        <taxon>Didymodactylos</taxon>
    </lineage>
</organism>
<proteinExistence type="predicted"/>
<dbReference type="EMBL" id="CAJOBC010002746">
    <property type="protein sequence ID" value="CAF3749039.1"/>
    <property type="molecule type" value="Genomic_DNA"/>
</dbReference>
<dbReference type="Proteomes" id="UP000663829">
    <property type="component" value="Unassembled WGS sequence"/>
</dbReference>
<name>A0A814F5K8_9BILA</name>
<evidence type="ECO:0000313" key="3">
    <source>
        <dbReference type="Proteomes" id="UP000663829"/>
    </source>
</evidence>
<dbReference type="EMBL" id="CAJNOQ010002746">
    <property type="protein sequence ID" value="CAF0976177.1"/>
    <property type="molecule type" value="Genomic_DNA"/>
</dbReference>
<evidence type="ECO:0000313" key="1">
    <source>
        <dbReference type="EMBL" id="CAF0976177.1"/>
    </source>
</evidence>
<accession>A0A814F5K8</accession>
<gene>
    <name evidence="1" type="ORF">GPM918_LOCUS12503</name>
    <name evidence="2" type="ORF">SRO942_LOCUS12503</name>
</gene>
<sequence>MLKRSVIVLGQEYVSTANEPNAQLNDLNDIYLLLLSTTTQTVYYPVVLAYYNNHFTLLVMIETQSSISTTSDSSSSLYLYLALSYLSSSTLLLRDLPIHYLNYVEEHNINNLSKKYLTIEDIETEEENIVKCCVLSEDTLPKHVNVLND</sequence>